<accession>A0A6A5WX30</accession>
<organism evidence="2 3">
    <name type="scientific">Amniculicola lignicola CBS 123094</name>
    <dbReference type="NCBI Taxonomy" id="1392246"/>
    <lineage>
        <taxon>Eukaryota</taxon>
        <taxon>Fungi</taxon>
        <taxon>Dikarya</taxon>
        <taxon>Ascomycota</taxon>
        <taxon>Pezizomycotina</taxon>
        <taxon>Dothideomycetes</taxon>
        <taxon>Pleosporomycetidae</taxon>
        <taxon>Pleosporales</taxon>
        <taxon>Amniculicolaceae</taxon>
        <taxon>Amniculicola</taxon>
    </lineage>
</organism>
<evidence type="ECO:0000313" key="3">
    <source>
        <dbReference type="Proteomes" id="UP000799779"/>
    </source>
</evidence>
<protein>
    <submittedName>
        <fullName evidence="2">Uncharacterized protein</fullName>
    </submittedName>
</protein>
<feature type="compositionally biased region" description="Basic residues" evidence="1">
    <location>
        <begin position="419"/>
        <end position="428"/>
    </location>
</feature>
<proteinExistence type="predicted"/>
<gene>
    <name evidence="2" type="ORF">P154DRAFT_531280</name>
</gene>
<sequence length="641" mass="71593">MANQALSRPKGLLTRNALLEAVKHAQELARQWYIQYPRLLESLLNTYSLIEKHIFQRQKALQDILDKGILAEHIVVQAWNRHRLGIVRPEWHNMQRQRAGPAQVGSSNASHDITLTGQDRPDVINYNPYDDIPDVDEAYPARAALLRYGILFHDPQTIQDGLNNGGVFHNEAGVDGMAANVFQGQAPPQKHATSSKPSIYGKLGNAPHRNTLFPNGNITATEILVFFPEWLKSLDVIDRFVSNGVSPSTLAFIINTFRVMLNGDINGNTVYSTMKCAMEHCKDPRFQNWTVRRHQARPDHDASSISVAGFRIPGVSHPRVGNAAETLNRPQPPINFRDIADNVVGMPEGSDALDLTRCIQYACTHRNENWVFPSDFERLVNYLGGPGYVTNDHLDAAVFLRWDDRRRKSAGNAENRTAKGAKTRKRGSTPRSESTDSEDEAFESIHTLQNMDRSGKRRKTAVGDQRLDQPPEPTCHQQAFGGYHNELVLNNIWPQQQPLQQQFAPQHGYVGYDPHMATNAGSWQPEHPPGDNGGFYQDQHLLPFGHNPLGAQEIPIDPAILDPNFTVPRVPANPSPDPGQDSLTNPTMFNIQEGSDAFEGLKEWLNKGNGYEAVDLPENMDPGTISDEEFQRSLDAILGAH</sequence>
<dbReference type="OrthoDB" id="3675232at2759"/>
<keyword evidence="3" id="KW-1185">Reference proteome</keyword>
<evidence type="ECO:0000256" key="1">
    <source>
        <dbReference type="SAM" id="MobiDB-lite"/>
    </source>
</evidence>
<dbReference type="EMBL" id="ML977566">
    <property type="protein sequence ID" value="KAF2004711.1"/>
    <property type="molecule type" value="Genomic_DNA"/>
</dbReference>
<name>A0A6A5WX30_9PLEO</name>
<dbReference type="Proteomes" id="UP000799779">
    <property type="component" value="Unassembled WGS sequence"/>
</dbReference>
<dbReference type="AlphaFoldDB" id="A0A6A5WX30"/>
<reference evidence="2" key="1">
    <citation type="journal article" date="2020" name="Stud. Mycol.">
        <title>101 Dothideomycetes genomes: a test case for predicting lifestyles and emergence of pathogens.</title>
        <authorList>
            <person name="Haridas S."/>
            <person name="Albert R."/>
            <person name="Binder M."/>
            <person name="Bloem J."/>
            <person name="Labutti K."/>
            <person name="Salamov A."/>
            <person name="Andreopoulos B."/>
            <person name="Baker S."/>
            <person name="Barry K."/>
            <person name="Bills G."/>
            <person name="Bluhm B."/>
            <person name="Cannon C."/>
            <person name="Castanera R."/>
            <person name="Culley D."/>
            <person name="Daum C."/>
            <person name="Ezra D."/>
            <person name="Gonzalez J."/>
            <person name="Henrissat B."/>
            <person name="Kuo A."/>
            <person name="Liang C."/>
            <person name="Lipzen A."/>
            <person name="Lutzoni F."/>
            <person name="Magnuson J."/>
            <person name="Mondo S."/>
            <person name="Nolan M."/>
            <person name="Ohm R."/>
            <person name="Pangilinan J."/>
            <person name="Park H.-J."/>
            <person name="Ramirez L."/>
            <person name="Alfaro M."/>
            <person name="Sun H."/>
            <person name="Tritt A."/>
            <person name="Yoshinaga Y."/>
            <person name="Zwiers L.-H."/>
            <person name="Turgeon B."/>
            <person name="Goodwin S."/>
            <person name="Spatafora J."/>
            <person name="Crous P."/>
            <person name="Grigoriev I."/>
        </authorList>
    </citation>
    <scope>NUCLEOTIDE SEQUENCE</scope>
    <source>
        <strain evidence="2">CBS 123094</strain>
    </source>
</reference>
<feature type="region of interest" description="Disordered" evidence="1">
    <location>
        <begin position="409"/>
        <end position="479"/>
    </location>
</feature>
<evidence type="ECO:0000313" key="2">
    <source>
        <dbReference type="EMBL" id="KAF2004711.1"/>
    </source>
</evidence>